<evidence type="ECO:0000313" key="3">
    <source>
        <dbReference type="EMBL" id="MFD1187074.1"/>
    </source>
</evidence>
<dbReference type="Proteomes" id="UP001597094">
    <property type="component" value="Unassembled WGS sequence"/>
</dbReference>
<comment type="caution">
    <text evidence="3">The sequence shown here is derived from an EMBL/GenBank/DDBJ whole genome shotgun (WGS) entry which is preliminary data.</text>
</comment>
<keyword evidence="4" id="KW-1185">Reference proteome</keyword>
<dbReference type="PROSITE" id="PS51257">
    <property type="entry name" value="PROKAR_LIPOPROTEIN"/>
    <property type="match status" value="1"/>
</dbReference>
<name>A0ABW3SQ79_9BACT</name>
<feature type="region of interest" description="Disordered" evidence="1">
    <location>
        <begin position="70"/>
        <end position="103"/>
    </location>
</feature>
<sequence length="127" mass="14761">MKMIAKFKTIGFALALGTFMFACDQNTGTETPIGEPEAERGIVQESEMEGRAAYDDFHGWVSTNTARADEVTEEEYREMRTEYQRREREMEEASADWDDETRQAWESTKNDWNEFENKVQGRLGNID</sequence>
<proteinExistence type="predicted"/>
<feature type="chain" id="PRO_5046086813" description="Lipoprotein" evidence="2">
    <location>
        <begin position="25"/>
        <end position="127"/>
    </location>
</feature>
<evidence type="ECO:0000313" key="4">
    <source>
        <dbReference type="Proteomes" id="UP001597094"/>
    </source>
</evidence>
<organism evidence="3 4">
    <name type="scientific">Pontibacter rugosus</name>
    <dbReference type="NCBI Taxonomy" id="1745966"/>
    <lineage>
        <taxon>Bacteria</taxon>
        <taxon>Pseudomonadati</taxon>
        <taxon>Bacteroidota</taxon>
        <taxon>Cytophagia</taxon>
        <taxon>Cytophagales</taxon>
        <taxon>Hymenobacteraceae</taxon>
        <taxon>Pontibacter</taxon>
    </lineage>
</organism>
<dbReference type="RefSeq" id="WP_377528165.1">
    <property type="nucleotide sequence ID" value="NZ_JBHTLD010000113.1"/>
</dbReference>
<reference evidence="4" key="1">
    <citation type="journal article" date="2019" name="Int. J. Syst. Evol. Microbiol.">
        <title>The Global Catalogue of Microorganisms (GCM) 10K type strain sequencing project: providing services to taxonomists for standard genome sequencing and annotation.</title>
        <authorList>
            <consortium name="The Broad Institute Genomics Platform"/>
            <consortium name="The Broad Institute Genome Sequencing Center for Infectious Disease"/>
            <person name="Wu L."/>
            <person name="Ma J."/>
        </authorList>
    </citation>
    <scope>NUCLEOTIDE SEQUENCE [LARGE SCALE GENOMIC DNA]</scope>
    <source>
        <strain evidence="4">JCM 31319</strain>
    </source>
</reference>
<feature type="compositionally biased region" description="Basic and acidic residues" evidence="1">
    <location>
        <begin position="77"/>
        <end position="91"/>
    </location>
</feature>
<dbReference type="EMBL" id="JBHTLD010000113">
    <property type="protein sequence ID" value="MFD1187074.1"/>
    <property type="molecule type" value="Genomic_DNA"/>
</dbReference>
<accession>A0ABW3SQ79</accession>
<gene>
    <name evidence="3" type="ORF">ACFQ2O_12740</name>
</gene>
<evidence type="ECO:0008006" key="5">
    <source>
        <dbReference type="Google" id="ProtNLM"/>
    </source>
</evidence>
<evidence type="ECO:0000256" key="1">
    <source>
        <dbReference type="SAM" id="MobiDB-lite"/>
    </source>
</evidence>
<feature type="signal peptide" evidence="2">
    <location>
        <begin position="1"/>
        <end position="24"/>
    </location>
</feature>
<protein>
    <recommendedName>
        <fullName evidence="5">Lipoprotein</fullName>
    </recommendedName>
</protein>
<evidence type="ECO:0000256" key="2">
    <source>
        <dbReference type="SAM" id="SignalP"/>
    </source>
</evidence>
<keyword evidence="2" id="KW-0732">Signal</keyword>